<accession>A0A543IT12</accession>
<keyword evidence="2" id="KW-1133">Transmembrane helix</keyword>
<evidence type="ECO:0000313" key="3">
    <source>
        <dbReference type="EMBL" id="TQM73720.1"/>
    </source>
</evidence>
<organism evidence="3 4">
    <name type="scientific">Thermopolyspora flexuosa</name>
    <dbReference type="NCBI Taxonomy" id="103836"/>
    <lineage>
        <taxon>Bacteria</taxon>
        <taxon>Bacillati</taxon>
        <taxon>Actinomycetota</taxon>
        <taxon>Actinomycetes</taxon>
        <taxon>Streptosporangiales</taxon>
        <taxon>Streptosporangiaceae</taxon>
        <taxon>Thermopolyspora</taxon>
    </lineage>
</organism>
<feature type="compositionally biased region" description="Low complexity" evidence="1">
    <location>
        <begin position="16"/>
        <end position="34"/>
    </location>
</feature>
<feature type="transmembrane region" description="Helical" evidence="2">
    <location>
        <begin position="119"/>
        <end position="139"/>
    </location>
</feature>
<dbReference type="Pfam" id="PF19608">
    <property type="entry name" value="DUF6113"/>
    <property type="match status" value="1"/>
</dbReference>
<keyword evidence="4" id="KW-1185">Reference proteome</keyword>
<comment type="caution">
    <text evidence="3">The sequence shown here is derived from an EMBL/GenBank/DDBJ whole genome shotgun (WGS) entry which is preliminary data.</text>
</comment>
<dbReference type="Proteomes" id="UP000319213">
    <property type="component" value="Unassembled WGS sequence"/>
</dbReference>
<dbReference type="InterPro" id="IPR046095">
    <property type="entry name" value="DUF6113"/>
</dbReference>
<sequence length="229" mass="22658">MRNMPAEPPGAGEGPGTAERAVPPGAAEPAVAGAGNAGGAGDAAGAAPEPPDRPADASDADGTEGADGKDGQEPPGEGEAVPDSAAEEVGQAMLTGATYGVLFVLGVFLGIVGALEHSWYLTGGFPTVAIAWLAVLFAVPYAMARLMGTRLAAVMVAVGWGMISAVLAVHRAEGDLVIAGTLPGYVYLYGGMVAVAVAVVLAPSSSNGSWLLTPRFGAPPPDRDGGRPD</sequence>
<evidence type="ECO:0000256" key="2">
    <source>
        <dbReference type="SAM" id="Phobius"/>
    </source>
</evidence>
<feature type="transmembrane region" description="Helical" evidence="2">
    <location>
        <begin position="151"/>
        <end position="172"/>
    </location>
</feature>
<keyword evidence="2" id="KW-0812">Transmembrane</keyword>
<name>A0A543IT12_9ACTN</name>
<evidence type="ECO:0000313" key="4">
    <source>
        <dbReference type="Proteomes" id="UP000319213"/>
    </source>
</evidence>
<evidence type="ECO:0000256" key="1">
    <source>
        <dbReference type="SAM" id="MobiDB-lite"/>
    </source>
</evidence>
<protein>
    <recommendedName>
        <fullName evidence="5">Integral membrane protein</fullName>
    </recommendedName>
</protein>
<gene>
    <name evidence="3" type="ORF">FHX40_0373</name>
</gene>
<dbReference type="AlphaFoldDB" id="A0A543IT12"/>
<feature type="transmembrane region" description="Helical" evidence="2">
    <location>
        <begin position="92"/>
        <end position="113"/>
    </location>
</feature>
<reference evidence="3 4" key="1">
    <citation type="submission" date="2019-06" db="EMBL/GenBank/DDBJ databases">
        <title>Sequencing the genomes of 1000 actinobacteria strains.</title>
        <authorList>
            <person name="Klenk H.-P."/>
        </authorList>
    </citation>
    <scope>NUCLEOTIDE SEQUENCE [LARGE SCALE GENOMIC DNA]</scope>
    <source>
        <strain evidence="3 4">DSM 43186</strain>
    </source>
</reference>
<proteinExistence type="predicted"/>
<feature type="transmembrane region" description="Helical" evidence="2">
    <location>
        <begin position="184"/>
        <end position="202"/>
    </location>
</feature>
<keyword evidence="2" id="KW-0472">Membrane</keyword>
<feature type="region of interest" description="Disordered" evidence="1">
    <location>
        <begin position="1"/>
        <end position="84"/>
    </location>
</feature>
<dbReference type="EMBL" id="VFPQ01000001">
    <property type="protein sequence ID" value="TQM73720.1"/>
    <property type="molecule type" value="Genomic_DNA"/>
</dbReference>
<evidence type="ECO:0008006" key="5">
    <source>
        <dbReference type="Google" id="ProtNLM"/>
    </source>
</evidence>